<feature type="compositionally biased region" description="Low complexity" evidence="1">
    <location>
        <begin position="380"/>
        <end position="390"/>
    </location>
</feature>
<feature type="region of interest" description="Disordered" evidence="1">
    <location>
        <begin position="48"/>
        <end position="74"/>
    </location>
</feature>
<feature type="compositionally biased region" description="Acidic residues" evidence="1">
    <location>
        <begin position="52"/>
        <end position="66"/>
    </location>
</feature>
<feature type="region of interest" description="Disordered" evidence="1">
    <location>
        <begin position="549"/>
        <end position="826"/>
    </location>
</feature>
<feature type="region of interest" description="Disordered" evidence="1">
    <location>
        <begin position="157"/>
        <end position="239"/>
    </location>
</feature>
<feature type="region of interest" description="Disordered" evidence="1">
    <location>
        <begin position="380"/>
        <end position="487"/>
    </location>
</feature>
<proteinExistence type="predicted"/>
<feature type="region of interest" description="Disordered" evidence="1">
    <location>
        <begin position="850"/>
        <end position="1058"/>
    </location>
</feature>
<feature type="compositionally biased region" description="Basic and acidic residues" evidence="1">
    <location>
        <begin position="226"/>
        <end position="239"/>
    </location>
</feature>
<keyword evidence="3" id="KW-1185">Reference proteome</keyword>
<feature type="compositionally biased region" description="Low complexity" evidence="1">
    <location>
        <begin position="794"/>
        <end position="826"/>
    </location>
</feature>
<feature type="compositionally biased region" description="Basic and acidic residues" evidence="1">
    <location>
        <begin position="937"/>
        <end position="947"/>
    </location>
</feature>
<feature type="compositionally biased region" description="Polar residues" evidence="1">
    <location>
        <begin position="768"/>
        <end position="777"/>
    </location>
</feature>
<feature type="compositionally biased region" description="Low complexity" evidence="1">
    <location>
        <begin position="599"/>
        <end position="622"/>
    </location>
</feature>
<sequence length="1058" mass="112771">MGRRGRPSDFNDEELEYLLGQFPKFQAAQRSGTLTKFRSDTELEFFDRFGGGEDEDVDVDEGDEGGEGSSAQDLKRVGKTVLKRREQMQAWFYNHSTKLKKAQNAVLPAKGGSLAATLFKEGGRKRTRRLQQVEIFQKRNGDAVNAALKLRLKSLAVSAKKQRKRRSAPSGSDATPGDIDTNARAHASDNDDDSGSDSDKDNDEDACSDGSQTDDDDSSGRKGKNKGKENAGRKNMGLRREVAQELLDVADDEEKEAVRQEYAQQKPQCVESAIEKPVDERTPEELQGGIEELDGILDEVHEAINRHTGLVGYTVLVGPSPEDNGSIVTRTLPLFSSYCSGQTLIGGHNFPAAYGNWNEVLVATGQWGKKCFTRETRAARALRPKAAPEAQDLEETTVLGANPHAKQNGLPKKLTKRQRKAQDDTRRAAAAARATATTPPTTQDTPPVLPLPAAAVSDDRPPPSATPLSATTLDGLIPFDDVPTATSNSLPENGLPGANPFSLDPFNDDFFDPAVFLPQCDDPNAMPHWYDPPVGLSASEGSAAFPLPAIATGADGGQRANLGVDETSHPSGLSMPNPSLPPRVSDVPQTTIVSMTPAESSQITPPPESSSSPVAPAISSAETSPAFPLYTLTPTSPSSTPARHRRHAQFSPRVSSPLAVHPPTANTSSPPASRSSSSPPENIAAATGSNAAVGTPTPTPSPTAAQNTSDGQPRMTWAARKDEWRRKASSSTDASTPTPPRPRPKALARSEVSSPTTSPLSTPAPVSITSAAPSRSVPSLPHSPVESRPASTVTSSPAQPSLPSPSQSSLTTTTPSKSSSAAPSVAAPVSIAANTTNSLAVIPEAVPLSASAFPSSRTRCNAPPAPCGDEEGDEEEGEEDEDEDEEEGEEEEEEKEEEEAVDQVAVGQGEEGVGETDRKLQERLDIRSFKRMTQMRENARREKEKDQAAAAEAAAEARRLHNPAGGAPLTILLPLKPPAATAPPTLLSERTKRARKPAASREMPVPLSSRPIPGSAEADKQLLATLERSKKRMEDEEGRGKKRKNENSDPQQAKRAKR</sequence>
<protein>
    <submittedName>
        <fullName evidence="2">Uncharacterized protein</fullName>
    </submittedName>
</protein>
<feature type="compositionally biased region" description="Low complexity" evidence="1">
    <location>
        <begin position="428"/>
        <end position="456"/>
    </location>
</feature>
<dbReference type="Proteomes" id="UP001362999">
    <property type="component" value="Unassembled WGS sequence"/>
</dbReference>
<dbReference type="EMBL" id="JAWWNJ010000067">
    <property type="protein sequence ID" value="KAK7008359.1"/>
    <property type="molecule type" value="Genomic_DNA"/>
</dbReference>
<feature type="compositionally biased region" description="Acidic residues" evidence="1">
    <location>
        <begin position="868"/>
        <end position="901"/>
    </location>
</feature>
<evidence type="ECO:0000256" key="1">
    <source>
        <dbReference type="SAM" id="MobiDB-lite"/>
    </source>
</evidence>
<organism evidence="2 3">
    <name type="scientific">Favolaschia claudopus</name>
    <dbReference type="NCBI Taxonomy" id="2862362"/>
    <lineage>
        <taxon>Eukaryota</taxon>
        <taxon>Fungi</taxon>
        <taxon>Dikarya</taxon>
        <taxon>Basidiomycota</taxon>
        <taxon>Agaricomycotina</taxon>
        <taxon>Agaricomycetes</taxon>
        <taxon>Agaricomycetidae</taxon>
        <taxon>Agaricales</taxon>
        <taxon>Marasmiineae</taxon>
        <taxon>Mycenaceae</taxon>
        <taxon>Favolaschia</taxon>
    </lineage>
</organism>
<name>A0AAW0AGX0_9AGAR</name>
<feature type="compositionally biased region" description="Acidic residues" evidence="1">
    <location>
        <begin position="190"/>
        <end position="217"/>
    </location>
</feature>
<feature type="compositionally biased region" description="Polar residues" evidence="1">
    <location>
        <begin position="587"/>
        <end position="598"/>
    </location>
</feature>
<feature type="compositionally biased region" description="Basic and acidic residues" evidence="1">
    <location>
        <begin position="915"/>
        <end position="928"/>
    </location>
</feature>
<feature type="compositionally biased region" description="Low complexity" evidence="1">
    <location>
        <begin position="745"/>
        <end position="767"/>
    </location>
</feature>
<reference evidence="2 3" key="1">
    <citation type="journal article" date="2024" name="J Genomics">
        <title>Draft genome sequencing and assembly of Favolaschia claudopus CIRM-BRFM 2984 isolated from oak limbs.</title>
        <authorList>
            <person name="Navarro D."/>
            <person name="Drula E."/>
            <person name="Chaduli D."/>
            <person name="Cazenave R."/>
            <person name="Ahrendt S."/>
            <person name="Wang J."/>
            <person name="Lipzen A."/>
            <person name="Daum C."/>
            <person name="Barry K."/>
            <person name="Grigoriev I.V."/>
            <person name="Favel A."/>
            <person name="Rosso M.N."/>
            <person name="Martin F."/>
        </authorList>
    </citation>
    <scope>NUCLEOTIDE SEQUENCE [LARGE SCALE GENOMIC DNA]</scope>
    <source>
        <strain evidence="2 3">CIRM-BRFM 2984</strain>
    </source>
</reference>
<feature type="compositionally biased region" description="Low complexity" evidence="1">
    <location>
        <begin position="662"/>
        <end position="680"/>
    </location>
</feature>
<gene>
    <name evidence="2" type="ORF">R3P38DRAFT_3590139</name>
</gene>
<evidence type="ECO:0000313" key="3">
    <source>
        <dbReference type="Proteomes" id="UP001362999"/>
    </source>
</evidence>
<comment type="caution">
    <text evidence="2">The sequence shown here is derived from an EMBL/GenBank/DDBJ whole genome shotgun (WGS) entry which is preliminary data.</text>
</comment>
<accession>A0AAW0AGX0</accession>
<evidence type="ECO:0000313" key="2">
    <source>
        <dbReference type="EMBL" id="KAK7008359.1"/>
    </source>
</evidence>
<dbReference type="AlphaFoldDB" id="A0AAW0AGX0"/>